<dbReference type="NCBIfam" id="TIGR03150">
    <property type="entry name" value="fabF"/>
    <property type="match status" value="1"/>
</dbReference>
<evidence type="ECO:0000256" key="13">
    <source>
        <dbReference type="ARBA" id="ARBA00047659"/>
    </source>
</evidence>
<evidence type="ECO:0000256" key="8">
    <source>
        <dbReference type="ARBA" id="ARBA00023098"/>
    </source>
</evidence>
<feature type="active site" description="For beta-ketoacyl synthase activity" evidence="15">
    <location>
        <position position="162"/>
    </location>
</feature>
<dbReference type="InterPro" id="IPR016039">
    <property type="entry name" value="Thiolase-like"/>
</dbReference>
<sequence>MRRVVITGVGAITPIGNDKDTFWANVKKGVCGIDTVKSFDASIFKTQIAGELKDFDATEHIDKKEARKMDRYTQLAVIAAEEAVKDAGLDMEQEDAWKVGVITGSGVGGIATMEEQHQTLLEKGPGRISPFFITMMISNMGAAQIAIKLGARGINENVVSACASGTNAIGDAFRHIQYGKNDVIIAGGAEAAVTPLSFSGFCSMKAMSTNNENPKEASRPFDAERDGFVMGEGAGFVVLEELEHAKKRGAKIICEMVGYGATDDAYHITSPIPGGEGGAKAMELALEDANVTPDKITYINAHGTSTNYNDKFETEAIKSVFGDAAKTVAVSSTKSMTGHLLGAAGGVEAVICAYAIRDGFIPATINYKNPDPECDLDIVPNEGRQQPVEYAMSNSLGFGGHNATIVFKKYED</sequence>
<evidence type="ECO:0000259" key="17">
    <source>
        <dbReference type="PROSITE" id="PS52004"/>
    </source>
</evidence>
<dbReference type="Pfam" id="PF02801">
    <property type="entry name" value="Ketoacyl-synt_C"/>
    <property type="match status" value="1"/>
</dbReference>
<dbReference type="GO" id="GO:0005829">
    <property type="term" value="C:cytosol"/>
    <property type="evidence" value="ECO:0007669"/>
    <property type="project" value="TreeGrafter"/>
</dbReference>
<dbReference type="EC" id="2.3.1.179" evidence="3 14"/>
<dbReference type="GO" id="GO:0006633">
    <property type="term" value="P:fatty acid biosynthetic process"/>
    <property type="evidence" value="ECO:0007669"/>
    <property type="project" value="UniProtKB-UniRule"/>
</dbReference>
<evidence type="ECO:0000313" key="18">
    <source>
        <dbReference type="EMBL" id="HIU49074.1"/>
    </source>
</evidence>
<keyword evidence="10 14" id="KW-0012">Acyltransferase</keyword>
<keyword evidence="6 14" id="KW-0808">Transferase</keyword>
<evidence type="ECO:0000256" key="9">
    <source>
        <dbReference type="ARBA" id="ARBA00023160"/>
    </source>
</evidence>
<protein>
    <recommendedName>
        <fullName evidence="4 14">3-oxoacyl-[acyl-carrier-protein] synthase 2</fullName>
        <ecNumber evidence="3 14">2.3.1.179</ecNumber>
    </recommendedName>
</protein>
<evidence type="ECO:0000256" key="1">
    <source>
        <dbReference type="ARBA" id="ARBA00005194"/>
    </source>
</evidence>
<proteinExistence type="inferred from homology"/>
<dbReference type="AlphaFoldDB" id="A0A9D1LW36"/>
<evidence type="ECO:0000256" key="16">
    <source>
        <dbReference type="RuleBase" id="RU003694"/>
    </source>
</evidence>
<dbReference type="InterPro" id="IPR018201">
    <property type="entry name" value="Ketoacyl_synth_AS"/>
</dbReference>
<evidence type="ECO:0000256" key="11">
    <source>
        <dbReference type="ARBA" id="ARBA00024006"/>
    </source>
</evidence>
<comment type="pathway">
    <text evidence="1 14">Lipid metabolism; fatty acid biosynthesis.</text>
</comment>
<dbReference type="InterPro" id="IPR017568">
    <property type="entry name" value="3-oxoacyl-ACP_synth-2"/>
</dbReference>
<evidence type="ECO:0000256" key="12">
    <source>
        <dbReference type="ARBA" id="ARBA00047318"/>
    </source>
</evidence>
<dbReference type="Pfam" id="PF00109">
    <property type="entry name" value="ketoacyl-synt"/>
    <property type="match status" value="1"/>
</dbReference>
<dbReference type="NCBIfam" id="NF005589">
    <property type="entry name" value="PRK07314.1"/>
    <property type="match status" value="1"/>
</dbReference>
<dbReference type="NCBIfam" id="NF004970">
    <property type="entry name" value="PRK06333.1"/>
    <property type="match status" value="1"/>
</dbReference>
<evidence type="ECO:0000256" key="6">
    <source>
        <dbReference type="ARBA" id="ARBA00022679"/>
    </source>
</evidence>
<keyword evidence="9 14" id="KW-0275">Fatty acid biosynthesis</keyword>
<comment type="caution">
    <text evidence="18">The sequence shown here is derived from an EMBL/GenBank/DDBJ whole genome shotgun (WGS) entry which is preliminary data.</text>
</comment>
<keyword evidence="8" id="KW-0443">Lipid metabolism</keyword>
<dbReference type="PANTHER" id="PTHR11712">
    <property type="entry name" value="POLYKETIDE SYNTHASE-RELATED"/>
    <property type="match status" value="1"/>
</dbReference>
<evidence type="ECO:0000256" key="15">
    <source>
        <dbReference type="PIRSR" id="PIRSR000447-1"/>
    </source>
</evidence>
<organism evidence="18 19">
    <name type="scientific">Candidatus Avimonoglobus intestinipullorum</name>
    <dbReference type="NCBI Taxonomy" id="2840699"/>
    <lineage>
        <taxon>Bacteria</taxon>
        <taxon>Bacillati</taxon>
        <taxon>Bacillota</taxon>
        <taxon>Clostridia</taxon>
        <taxon>Eubacteriales</taxon>
        <taxon>Candidatus Avimonoglobus</taxon>
    </lineage>
</organism>
<dbReference type="Gene3D" id="3.40.47.10">
    <property type="match status" value="1"/>
</dbReference>
<evidence type="ECO:0000256" key="3">
    <source>
        <dbReference type="ARBA" id="ARBA00012356"/>
    </source>
</evidence>
<dbReference type="PANTHER" id="PTHR11712:SF336">
    <property type="entry name" value="3-OXOACYL-[ACYL-CARRIER-PROTEIN] SYNTHASE, MITOCHONDRIAL"/>
    <property type="match status" value="1"/>
</dbReference>
<name>A0A9D1LW36_9FIRM</name>
<dbReference type="SMART" id="SM00825">
    <property type="entry name" value="PKS_KS"/>
    <property type="match status" value="1"/>
</dbReference>
<evidence type="ECO:0000256" key="2">
    <source>
        <dbReference type="ARBA" id="ARBA00008467"/>
    </source>
</evidence>
<feature type="domain" description="Ketosynthase family 3 (KS3)" evidence="17">
    <location>
        <begin position="1"/>
        <end position="409"/>
    </location>
</feature>
<reference evidence="18" key="1">
    <citation type="submission" date="2020-10" db="EMBL/GenBank/DDBJ databases">
        <authorList>
            <person name="Gilroy R."/>
        </authorList>
    </citation>
    <scope>NUCLEOTIDE SEQUENCE</scope>
    <source>
        <strain evidence="18">ChiSjej4B22-9803</strain>
    </source>
</reference>
<accession>A0A9D1LW36</accession>
<comment type="similarity">
    <text evidence="2 14 16">Belongs to the thiolase-like superfamily. Beta-ketoacyl-ACP synthases family.</text>
</comment>
<evidence type="ECO:0000256" key="4">
    <source>
        <dbReference type="ARBA" id="ARBA00014657"/>
    </source>
</evidence>
<dbReference type="CDD" id="cd00834">
    <property type="entry name" value="KAS_I_II"/>
    <property type="match status" value="1"/>
</dbReference>
<dbReference type="PROSITE" id="PS00606">
    <property type="entry name" value="KS3_1"/>
    <property type="match status" value="1"/>
</dbReference>
<dbReference type="InterPro" id="IPR014030">
    <property type="entry name" value="Ketoacyl_synth_N"/>
</dbReference>
<dbReference type="SUPFAM" id="SSF53901">
    <property type="entry name" value="Thiolase-like"/>
    <property type="match status" value="2"/>
</dbReference>
<dbReference type="EMBL" id="DVND01000176">
    <property type="protein sequence ID" value="HIU49074.1"/>
    <property type="molecule type" value="Genomic_DNA"/>
</dbReference>
<reference evidence="18" key="2">
    <citation type="journal article" date="2021" name="PeerJ">
        <title>Extensive microbial diversity within the chicken gut microbiome revealed by metagenomics and culture.</title>
        <authorList>
            <person name="Gilroy R."/>
            <person name="Ravi A."/>
            <person name="Getino M."/>
            <person name="Pursley I."/>
            <person name="Horton D.L."/>
            <person name="Alikhan N.F."/>
            <person name="Baker D."/>
            <person name="Gharbi K."/>
            <person name="Hall N."/>
            <person name="Watson M."/>
            <person name="Adriaenssens E.M."/>
            <person name="Foster-Nyarko E."/>
            <person name="Jarju S."/>
            <person name="Secka A."/>
            <person name="Antonio M."/>
            <person name="Oren A."/>
            <person name="Chaudhuri R.R."/>
            <person name="La Ragione R."/>
            <person name="Hildebrand F."/>
            <person name="Pallen M.J."/>
        </authorList>
    </citation>
    <scope>NUCLEOTIDE SEQUENCE</scope>
    <source>
        <strain evidence="18">ChiSjej4B22-9803</strain>
    </source>
</reference>
<gene>
    <name evidence="18" type="primary">fabF</name>
    <name evidence="18" type="ORF">IAB04_06885</name>
</gene>
<dbReference type="FunFam" id="3.40.47.10:FF:000009">
    <property type="entry name" value="3-oxoacyl-[acyl-carrier-protein] synthase 2"/>
    <property type="match status" value="1"/>
</dbReference>
<dbReference type="PROSITE" id="PS52004">
    <property type="entry name" value="KS3_2"/>
    <property type="match status" value="1"/>
</dbReference>
<comment type="function">
    <text evidence="11 14">Involved in the type II fatty acid elongation cycle. Catalyzes the elongation of a wide range of acyl-ACP by the addition of two carbons from malonyl-ACP to an acyl acceptor. Can efficiently catalyze the conversion of palmitoleoyl-ACP (cis-hexadec-9-enoyl-ACP) to cis-vaccenoyl-ACP (cis-octadec-11-enoyl-ACP), an essential step in the thermal regulation of fatty acid composition.</text>
</comment>
<keyword evidence="5 14" id="KW-0444">Lipid biosynthesis</keyword>
<dbReference type="GO" id="GO:0004315">
    <property type="term" value="F:3-oxoacyl-[acyl-carrier-protein] synthase activity"/>
    <property type="evidence" value="ECO:0007669"/>
    <property type="project" value="UniProtKB-UniRule"/>
</dbReference>
<evidence type="ECO:0000256" key="5">
    <source>
        <dbReference type="ARBA" id="ARBA00022516"/>
    </source>
</evidence>
<evidence type="ECO:0000256" key="10">
    <source>
        <dbReference type="ARBA" id="ARBA00023315"/>
    </source>
</evidence>
<evidence type="ECO:0000256" key="7">
    <source>
        <dbReference type="ARBA" id="ARBA00022832"/>
    </source>
</evidence>
<dbReference type="InterPro" id="IPR000794">
    <property type="entry name" value="Beta-ketoacyl_synthase"/>
</dbReference>
<comment type="catalytic activity">
    <reaction evidence="13 14">
        <text>a fatty acyl-[ACP] + malonyl-[ACP] + H(+) = a 3-oxoacyl-[ACP] + holo-[ACP] + CO2</text>
        <dbReference type="Rhea" id="RHEA:22836"/>
        <dbReference type="Rhea" id="RHEA-COMP:9623"/>
        <dbReference type="Rhea" id="RHEA-COMP:9685"/>
        <dbReference type="Rhea" id="RHEA-COMP:9916"/>
        <dbReference type="Rhea" id="RHEA-COMP:14125"/>
        <dbReference type="ChEBI" id="CHEBI:15378"/>
        <dbReference type="ChEBI" id="CHEBI:16526"/>
        <dbReference type="ChEBI" id="CHEBI:64479"/>
        <dbReference type="ChEBI" id="CHEBI:78449"/>
        <dbReference type="ChEBI" id="CHEBI:78776"/>
        <dbReference type="ChEBI" id="CHEBI:138651"/>
    </reaction>
</comment>
<keyword evidence="7" id="KW-0276">Fatty acid metabolism</keyword>
<dbReference type="InterPro" id="IPR014031">
    <property type="entry name" value="Ketoacyl_synth_C"/>
</dbReference>
<dbReference type="InterPro" id="IPR020841">
    <property type="entry name" value="PKS_Beta-ketoAc_synthase_dom"/>
</dbReference>
<dbReference type="Proteomes" id="UP000824111">
    <property type="component" value="Unassembled WGS sequence"/>
</dbReference>
<comment type="catalytic activity">
    <reaction evidence="12 14">
        <text>(9Z)-hexadecenoyl-[ACP] + malonyl-[ACP] + H(+) = 3-oxo-(11Z)-octadecenoyl-[ACP] + holo-[ACP] + CO2</text>
        <dbReference type="Rhea" id="RHEA:55040"/>
        <dbReference type="Rhea" id="RHEA-COMP:9623"/>
        <dbReference type="Rhea" id="RHEA-COMP:9685"/>
        <dbReference type="Rhea" id="RHEA-COMP:10800"/>
        <dbReference type="Rhea" id="RHEA-COMP:14074"/>
        <dbReference type="ChEBI" id="CHEBI:15378"/>
        <dbReference type="ChEBI" id="CHEBI:16526"/>
        <dbReference type="ChEBI" id="CHEBI:64479"/>
        <dbReference type="ChEBI" id="CHEBI:78449"/>
        <dbReference type="ChEBI" id="CHEBI:83989"/>
        <dbReference type="ChEBI" id="CHEBI:138538"/>
        <dbReference type="EC" id="2.3.1.179"/>
    </reaction>
</comment>
<evidence type="ECO:0000313" key="19">
    <source>
        <dbReference type="Proteomes" id="UP000824111"/>
    </source>
</evidence>
<dbReference type="PIRSF" id="PIRSF000447">
    <property type="entry name" value="KAS_II"/>
    <property type="match status" value="1"/>
</dbReference>
<evidence type="ECO:0000256" key="14">
    <source>
        <dbReference type="PIRNR" id="PIRNR000447"/>
    </source>
</evidence>